<dbReference type="RefSeq" id="WP_189140231.1">
    <property type="nucleotide sequence ID" value="NZ_BMNK01000006.1"/>
</dbReference>
<dbReference type="InterPro" id="IPR050266">
    <property type="entry name" value="AB_hydrolase_sf"/>
</dbReference>
<dbReference type="GO" id="GO:0003824">
    <property type="term" value="F:catalytic activity"/>
    <property type="evidence" value="ECO:0007669"/>
    <property type="project" value="UniProtKB-ARBA"/>
</dbReference>
<dbReference type="AlphaFoldDB" id="A0A918A8R6"/>
<evidence type="ECO:0000313" key="3">
    <source>
        <dbReference type="Proteomes" id="UP000660745"/>
    </source>
</evidence>
<reference evidence="2" key="2">
    <citation type="submission" date="2020-09" db="EMBL/GenBank/DDBJ databases">
        <authorList>
            <person name="Sun Q."/>
            <person name="Zhou Y."/>
        </authorList>
    </citation>
    <scope>NUCLEOTIDE SEQUENCE</scope>
    <source>
        <strain evidence="2">CGMCC 4.7430</strain>
    </source>
</reference>
<evidence type="ECO:0000259" key="1">
    <source>
        <dbReference type="Pfam" id="PF00561"/>
    </source>
</evidence>
<proteinExistence type="predicted"/>
<dbReference type="SUPFAM" id="SSF53474">
    <property type="entry name" value="alpha/beta-Hydrolases"/>
    <property type="match status" value="1"/>
</dbReference>
<dbReference type="PANTHER" id="PTHR43798">
    <property type="entry name" value="MONOACYLGLYCEROL LIPASE"/>
    <property type="match status" value="1"/>
</dbReference>
<organism evidence="2 3">
    <name type="scientific">Nonomuraea glycinis</name>
    <dbReference type="NCBI Taxonomy" id="2047744"/>
    <lineage>
        <taxon>Bacteria</taxon>
        <taxon>Bacillati</taxon>
        <taxon>Actinomycetota</taxon>
        <taxon>Actinomycetes</taxon>
        <taxon>Streptosporangiales</taxon>
        <taxon>Streptosporangiaceae</taxon>
        <taxon>Nonomuraea</taxon>
    </lineage>
</organism>
<dbReference type="InterPro" id="IPR029058">
    <property type="entry name" value="AB_hydrolase_fold"/>
</dbReference>
<dbReference type="InterPro" id="IPR000073">
    <property type="entry name" value="AB_hydrolase_1"/>
</dbReference>
<dbReference type="Gene3D" id="3.40.50.1820">
    <property type="entry name" value="alpha/beta hydrolase"/>
    <property type="match status" value="1"/>
</dbReference>
<feature type="domain" description="AB hydrolase-1" evidence="1">
    <location>
        <begin position="52"/>
        <end position="285"/>
    </location>
</feature>
<dbReference type="EMBL" id="BMNK01000006">
    <property type="protein sequence ID" value="GGP08590.1"/>
    <property type="molecule type" value="Genomic_DNA"/>
</dbReference>
<accession>A0A918A8R6</accession>
<sequence>MAEIYRSEDGKRAVEQRYRELLARWPVPAEHLRVPTAQGETFVIACGPSAAPPLVLLHGSATNSAMWLTDVAGFARHFRVYAIDLVGEPGLSAPSRPDLASGAYARWLEEVLDALDIRRTSMVAVSLGGWIALDYATRHPGKVERLALQCPGGIGPQLWGKLMVALLLKPLGRWGRARSMRLLLGPASTSVTAPAPAAAPGAMAVPATSQAADFGDFMLLINGTFRHRMGRMPLFDDESLRRLTMPLLVIVGGRDAFLDSSGTRRRITETAPHAAIRFLPDWGHYLPNQTDEITGFLTENAHA</sequence>
<dbReference type="PRINTS" id="PR00111">
    <property type="entry name" value="ABHYDROLASE"/>
</dbReference>
<gene>
    <name evidence="2" type="ORF">GCM10012278_40920</name>
</gene>
<dbReference type="Pfam" id="PF00561">
    <property type="entry name" value="Abhydrolase_1"/>
    <property type="match status" value="1"/>
</dbReference>
<reference evidence="2" key="1">
    <citation type="journal article" date="2014" name="Int. J. Syst. Evol. Microbiol.">
        <title>Complete genome sequence of Corynebacterium casei LMG S-19264T (=DSM 44701T), isolated from a smear-ripened cheese.</title>
        <authorList>
            <consortium name="US DOE Joint Genome Institute (JGI-PGF)"/>
            <person name="Walter F."/>
            <person name="Albersmeier A."/>
            <person name="Kalinowski J."/>
            <person name="Ruckert C."/>
        </authorList>
    </citation>
    <scope>NUCLEOTIDE SEQUENCE</scope>
    <source>
        <strain evidence="2">CGMCC 4.7430</strain>
    </source>
</reference>
<evidence type="ECO:0000313" key="2">
    <source>
        <dbReference type="EMBL" id="GGP08590.1"/>
    </source>
</evidence>
<dbReference type="Proteomes" id="UP000660745">
    <property type="component" value="Unassembled WGS sequence"/>
</dbReference>
<protein>
    <submittedName>
        <fullName evidence="2">Ndr family protein</fullName>
    </submittedName>
</protein>
<name>A0A918A8R6_9ACTN</name>
<comment type="caution">
    <text evidence="2">The sequence shown here is derived from an EMBL/GenBank/DDBJ whole genome shotgun (WGS) entry which is preliminary data.</text>
</comment>
<keyword evidence="3" id="KW-1185">Reference proteome</keyword>